<organism evidence="1 2">
    <name type="scientific">Entomophthora muscae</name>
    <dbReference type="NCBI Taxonomy" id="34485"/>
    <lineage>
        <taxon>Eukaryota</taxon>
        <taxon>Fungi</taxon>
        <taxon>Fungi incertae sedis</taxon>
        <taxon>Zoopagomycota</taxon>
        <taxon>Entomophthoromycotina</taxon>
        <taxon>Entomophthoromycetes</taxon>
        <taxon>Entomophthorales</taxon>
        <taxon>Entomophthoraceae</taxon>
        <taxon>Entomophthora</taxon>
    </lineage>
</organism>
<evidence type="ECO:0000313" key="1">
    <source>
        <dbReference type="EMBL" id="KAJ9079147.1"/>
    </source>
</evidence>
<keyword evidence="2" id="KW-1185">Reference proteome</keyword>
<protein>
    <submittedName>
        <fullName evidence="1">Uncharacterized protein</fullName>
    </submittedName>
</protein>
<evidence type="ECO:0000313" key="2">
    <source>
        <dbReference type="Proteomes" id="UP001165960"/>
    </source>
</evidence>
<sequence>MRRPTKHTVAYILRDDINEAGPKGAFPRHCLGINKLSLDPKNEVLYSAGRDGLVLGWRVNTRVSSYSQKSESRVQFSSQHHSDWINDLLVSPDGESVFTASSDRTVKLWRPHPDPRGEKVDLIGYHTDFVKCLAYAPIPNWLCSGGLDGKIHVWDVGAQGVAPAQRLVATLTDLSAPRASYYAVAVGPAGRLVAGGSPDGLIRLWDPRADPASGTFSHFTGHSDSVRSILLSQDNRWMLSASSDSTIKLWSLASQRCVKTYTMHSDPVWCLFSPDPELRHFYAGGRSGIVTKTLVGDLIDNHQRTLSHDSDENEDVIQDDYDDDTNTVVVCREQAGITSITATHDHLHMWTAMPCAHIHRWEDVPPSSLPDPAFALNPDDEEPVRPVRSSAAEVLLGTAGLIKCHILADRRHVLSLDSDGQVAMWDIVRGHLIERLGKVSLEETFVARNPAVVIPNWCSVDTKIGVLSVRLDLTNCFDAEVYQDELGLPEAVPDALVNLGRWVLRSLFAPIIRIQAKSPTFIPAPAKEPLPAKPLAPPQPAATLPPPAIPFQPQLTSPTSPPSRATPEESIPPPQPALAAPSSGFMGRLRQFSVRKLNRSPDQPKPGMSLSSRAPISPTQPSPSTQLSPTPESVSSASSSEQEEIPNSPSQPNDSAFSTPPASNGRSMTSPVTLAAPTIPELDFPHHIILQLSEESGDVSTCIDIYSGTLGSQADEATKIIPLLPAWITDCIFRNIIPSKDVVKIGFQFKPHESSGLSLPTLNSRLLAIRTLRCKKLATFLWEKLNYTPDMLLALLNRRQAAAAAAASLSSATATSNQKGNAGCPNENTPSATLPPFIPEHWIVLMCNDQVLNRNMTLATVKQFMWKANSDIVITFDIQPTPQPN</sequence>
<accession>A0ACC2TX07</accession>
<comment type="caution">
    <text evidence="1">The sequence shown here is derived from an EMBL/GenBank/DDBJ whole genome shotgun (WGS) entry which is preliminary data.</text>
</comment>
<proteinExistence type="predicted"/>
<dbReference type="Proteomes" id="UP001165960">
    <property type="component" value="Unassembled WGS sequence"/>
</dbReference>
<dbReference type="EMBL" id="QTSX02001916">
    <property type="protein sequence ID" value="KAJ9079147.1"/>
    <property type="molecule type" value="Genomic_DNA"/>
</dbReference>
<name>A0ACC2TX07_9FUNG</name>
<gene>
    <name evidence="1" type="ORF">DSO57_1038506</name>
</gene>
<reference evidence="1" key="1">
    <citation type="submission" date="2022-04" db="EMBL/GenBank/DDBJ databases">
        <title>Genome of the entomopathogenic fungus Entomophthora muscae.</title>
        <authorList>
            <person name="Elya C."/>
            <person name="Lovett B.R."/>
            <person name="Lee E."/>
            <person name="Macias A.M."/>
            <person name="Hajek A.E."/>
            <person name="De Bivort B.L."/>
            <person name="Kasson M.T."/>
            <person name="De Fine Licht H.H."/>
            <person name="Stajich J.E."/>
        </authorList>
    </citation>
    <scope>NUCLEOTIDE SEQUENCE</scope>
    <source>
        <strain evidence="1">Berkeley</strain>
    </source>
</reference>